<evidence type="ECO:0000313" key="5">
    <source>
        <dbReference type="EMBL" id="AIT60794.1"/>
    </source>
</evidence>
<name>A0A097IF98_9CORY</name>
<dbReference type="InterPro" id="IPR041916">
    <property type="entry name" value="Anti_sigma_zinc_sf"/>
</dbReference>
<gene>
    <name evidence="5" type="ORF">CDOO_05650</name>
</gene>
<proteinExistence type="predicted"/>
<dbReference type="AlphaFoldDB" id="A0A097IF98"/>
<evidence type="ECO:0000259" key="4">
    <source>
        <dbReference type="Pfam" id="PF13490"/>
    </source>
</evidence>
<dbReference type="OrthoDB" id="4425192at2"/>
<keyword evidence="2" id="KW-0804">Transcription</keyword>
<dbReference type="eggNOG" id="COG5662">
    <property type="taxonomic scope" value="Bacteria"/>
</dbReference>
<dbReference type="STRING" id="558173.CDOO_05650"/>
<organism evidence="5 6">
    <name type="scientific">Corynebacterium doosanense CAU 212 = DSM 45436</name>
    <dbReference type="NCBI Taxonomy" id="558173"/>
    <lineage>
        <taxon>Bacteria</taxon>
        <taxon>Bacillati</taxon>
        <taxon>Actinomycetota</taxon>
        <taxon>Actinomycetes</taxon>
        <taxon>Mycobacteriales</taxon>
        <taxon>Corynebacteriaceae</taxon>
        <taxon>Corynebacterium</taxon>
    </lineage>
</organism>
<protein>
    <recommendedName>
        <fullName evidence="4">Putative zinc-finger domain-containing protein</fullName>
    </recommendedName>
</protein>
<dbReference type="EMBL" id="CP006764">
    <property type="protein sequence ID" value="AIT60794.1"/>
    <property type="molecule type" value="Genomic_DNA"/>
</dbReference>
<dbReference type="Proteomes" id="UP000029914">
    <property type="component" value="Chromosome"/>
</dbReference>
<keyword evidence="6" id="KW-1185">Reference proteome</keyword>
<dbReference type="HOGENOM" id="CLU_137221_2_0_11"/>
<feature type="region of interest" description="Disordered" evidence="3">
    <location>
        <begin position="1"/>
        <end position="29"/>
    </location>
</feature>
<evidence type="ECO:0000256" key="3">
    <source>
        <dbReference type="SAM" id="MobiDB-lite"/>
    </source>
</evidence>
<dbReference type="InterPro" id="IPR027383">
    <property type="entry name" value="Znf_put"/>
</dbReference>
<evidence type="ECO:0000256" key="1">
    <source>
        <dbReference type="ARBA" id="ARBA00023015"/>
    </source>
</evidence>
<reference evidence="5 6" key="1">
    <citation type="submission" date="2013-09" db="EMBL/GenBank/DDBJ databases">
        <title>Complete genome sequence of Corynebacterium doosanense CAU 212(T) (=DSM 45436(T)), isolated from activated sludge.</title>
        <authorList>
            <person name="Schaffert L."/>
            <person name="Albersmeier A."/>
            <person name="Kalinowski J."/>
            <person name="Ruckert C."/>
        </authorList>
    </citation>
    <scope>NUCLEOTIDE SEQUENCE [LARGE SCALE GENOMIC DNA]</scope>
    <source>
        <strain evidence="5 6">CAU 212</strain>
    </source>
</reference>
<dbReference type="Gene3D" id="1.10.10.1320">
    <property type="entry name" value="Anti-sigma factor, zinc-finger domain"/>
    <property type="match status" value="1"/>
</dbReference>
<dbReference type="Pfam" id="PF13490">
    <property type="entry name" value="zf-HC2"/>
    <property type="match status" value="1"/>
</dbReference>
<accession>A0A097IF98</accession>
<keyword evidence="1" id="KW-0805">Transcription regulation</keyword>
<feature type="domain" description="Putative zinc-finger" evidence="4">
    <location>
        <begin position="35"/>
        <end position="65"/>
    </location>
</feature>
<dbReference type="KEGG" id="cdo:CDOO_05650"/>
<sequence length="142" mass="15479">MVSPIEGRRTSVIGGQRRPTRNRPKKFSSVEHLSHEAVAAFVDGELTPSAAHRARVHVVQCPECRAEVHGQRGASEMLRGCNLSAHVRAPEDLLARLAGIANANLGPGPDADATPVARPEDFMDRVETMIRTIRKMQGKGQR</sequence>
<evidence type="ECO:0000256" key="2">
    <source>
        <dbReference type="ARBA" id="ARBA00023163"/>
    </source>
</evidence>
<evidence type="ECO:0000313" key="6">
    <source>
        <dbReference type="Proteomes" id="UP000029914"/>
    </source>
</evidence>
<dbReference type="RefSeq" id="WP_018022246.1">
    <property type="nucleotide sequence ID" value="NZ_AQUX01000006.1"/>
</dbReference>